<feature type="domain" description="FERM adjacent" evidence="5">
    <location>
        <begin position="1"/>
        <end position="42"/>
    </location>
</feature>
<protein>
    <recommendedName>
        <fullName evidence="5">FERM adjacent domain-containing protein</fullName>
    </recommendedName>
</protein>
<feature type="compositionally biased region" description="Basic and acidic residues" evidence="4">
    <location>
        <begin position="487"/>
        <end position="525"/>
    </location>
</feature>
<dbReference type="Pfam" id="PF04382">
    <property type="entry name" value="SAB"/>
    <property type="match status" value="1"/>
</dbReference>
<feature type="region of interest" description="Disordered" evidence="4">
    <location>
        <begin position="1443"/>
        <end position="1464"/>
    </location>
</feature>
<dbReference type="InterPro" id="IPR014847">
    <property type="entry name" value="FA"/>
</dbReference>
<feature type="compositionally biased region" description="Basic and acidic residues" evidence="4">
    <location>
        <begin position="226"/>
        <end position="236"/>
    </location>
</feature>
<dbReference type="InterPro" id="IPR008379">
    <property type="entry name" value="Band_4.1_C"/>
</dbReference>
<reference evidence="6" key="5">
    <citation type="submission" date="2025-09" db="UniProtKB">
        <authorList>
            <consortium name="Ensembl"/>
        </authorList>
    </citation>
    <scope>IDENTIFICATION</scope>
</reference>
<feature type="compositionally biased region" description="Polar residues" evidence="4">
    <location>
        <begin position="9"/>
        <end position="18"/>
    </location>
</feature>
<feature type="compositionally biased region" description="Basic and acidic residues" evidence="4">
    <location>
        <begin position="798"/>
        <end position="813"/>
    </location>
</feature>
<feature type="region of interest" description="Disordered" evidence="4">
    <location>
        <begin position="1357"/>
        <end position="1388"/>
    </location>
</feature>
<feature type="compositionally biased region" description="Basic and acidic residues" evidence="4">
    <location>
        <begin position="961"/>
        <end position="970"/>
    </location>
</feature>
<dbReference type="GO" id="GO:0030866">
    <property type="term" value="P:cortical actin cytoskeleton organization"/>
    <property type="evidence" value="ECO:0007669"/>
    <property type="project" value="InterPro"/>
</dbReference>
<reference evidence="7" key="2">
    <citation type="journal article" date="2007" name="PLoS Biol.">
        <title>Survey sequencing and comparative analysis of the elephant shark (Callorhinchus milii) genome.</title>
        <authorList>
            <person name="Venkatesh B."/>
            <person name="Kirkness E.F."/>
            <person name="Loh Y.H."/>
            <person name="Halpern A.L."/>
            <person name="Lee A.P."/>
            <person name="Johnson J."/>
            <person name="Dandona N."/>
            <person name="Viswanathan L.D."/>
            <person name="Tay A."/>
            <person name="Venter J.C."/>
            <person name="Strausberg R.L."/>
            <person name="Brenner S."/>
        </authorList>
    </citation>
    <scope>NUCLEOTIDE SEQUENCE [LARGE SCALE GENOMIC DNA]</scope>
</reference>
<feature type="region of interest" description="Disordered" evidence="4">
    <location>
        <begin position="372"/>
        <end position="727"/>
    </location>
</feature>
<keyword evidence="7" id="KW-1185">Reference proteome</keyword>
<dbReference type="GO" id="GO:0005198">
    <property type="term" value="F:structural molecule activity"/>
    <property type="evidence" value="ECO:0007669"/>
    <property type="project" value="InterPro"/>
</dbReference>
<dbReference type="Pfam" id="PF05902">
    <property type="entry name" value="4_1_CTD"/>
    <property type="match status" value="1"/>
</dbReference>
<feature type="compositionally biased region" description="Polar residues" evidence="4">
    <location>
        <begin position="816"/>
        <end position="827"/>
    </location>
</feature>
<feature type="compositionally biased region" description="Basic and acidic residues" evidence="4">
    <location>
        <begin position="435"/>
        <end position="444"/>
    </location>
</feature>
<dbReference type="Proteomes" id="UP000314986">
    <property type="component" value="Unassembled WGS sequence"/>
</dbReference>
<name>A0A4W3J6U3_CALMI</name>
<feature type="compositionally biased region" description="Basic and acidic residues" evidence="4">
    <location>
        <begin position="78"/>
        <end position="112"/>
    </location>
</feature>
<feature type="region of interest" description="Disordered" evidence="4">
    <location>
        <begin position="1"/>
        <end position="179"/>
    </location>
</feature>
<feature type="compositionally biased region" description="Basic and acidic residues" evidence="4">
    <location>
        <begin position="154"/>
        <end position="168"/>
    </location>
</feature>
<evidence type="ECO:0000256" key="4">
    <source>
        <dbReference type="SAM" id="MobiDB-lite"/>
    </source>
</evidence>
<dbReference type="Pfam" id="PF08736">
    <property type="entry name" value="FA"/>
    <property type="match status" value="1"/>
</dbReference>
<evidence type="ECO:0000256" key="1">
    <source>
        <dbReference type="ARBA" id="ARBA00004245"/>
    </source>
</evidence>
<reference evidence="7" key="1">
    <citation type="journal article" date="2006" name="Science">
        <title>Ancient noncoding elements conserved in the human genome.</title>
        <authorList>
            <person name="Venkatesh B."/>
            <person name="Kirkness E.F."/>
            <person name="Loh Y.H."/>
            <person name="Halpern A.L."/>
            <person name="Lee A.P."/>
            <person name="Johnson J."/>
            <person name="Dandona N."/>
            <person name="Viswanathan L.D."/>
            <person name="Tay A."/>
            <person name="Venter J.C."/>
            <person name="Strausberg R.L."/>
            <person name="Brenner S."/>
        </authorList>
    </citation>
    <scope>NUCLEOTIDE SEQUENCE [LARGE SCALE GENOMIC DNA]</scope>
</reference>
<evidence type="ECO:0000259" key="5">
    <source>
        <dbReference type="SMART" id="SM01195"/>
    </source>
</evidence>
<feature type="compositionally biased region" description="Basic and acidic residues" evidence="4">
    <location>
        <begin position="50"/>
        <end position="68"/>
    </location>
</feature>
<keyword evidence="2" id="KW-0963">Cytoplasm</keyword>
<dbReference type="PANTHER" id="PTHR23280:SF12">
    <property type="entry name" value="PROTEIN 4.1"/>
    <property type="match status" value="1"/>
</dbReference>
<feature type="compositionally biased region" description="Basic and acidic residues" evidence="4">
    <location>
        <begin position="979"/>
        <end position="997"/>
    </location>
</feature>
<feature type="compositionally biased region" description="Basic and acidic residues" evidence="4">
    <location>
        <begin position="463"/>
        <end position="478"/>
    </location>
</feature>
<reference evidence="6" key="4">
    <citation type="submission" date="2025-08" db="UniProtKB">
        <authorList>
            <consortium name="Ensembl"/>
        </authorList>
    </citation>
    <scope>IDENTIFICATION</scope>
</reference>
<keyword evidence="3" id="KW-0206">Cytoskeleton</keyword>
<dbReference type="OMA" id="KPCRTQD"/>
<proteinExistence type="predicted"/>
<dbReference type="SMART" id="SM01195">
    <property type="entry name" value="FA"/>
    <property type="match status" value="1"/>
</dbReference>
<feature type="compositionally biased region" description="Low complexity" evidence="4">
    <location>
        <begin position="143"/>
        <end position="152"/>
    </location>
</feature>
<dbReference type="Ensembl" id="ENSCMIT00000038393.1">
    <property type="protein sequence ID" value="ENSCMIP00000037847.1"/>
    <property type="gene ID" value="ENSCMIG00000015914.1"/>
</dbReference>
<sequence>MGSRFRYSGRTQAQTRQASALIDRPAPYFERSSSKRYTMSRSLDGASAGENHDGLLKDSEKDTSEASRTDTPVTPQSESKKSSQKSDKGDEVTTPTKIKELKFLDKPEDVLMKHQANINELKRTLQESTSIKLGHGDREKKLTTSPTSSTAKTKPKDQGENEKAKEPAGAEEEMREEPASHVCAIALSVEDAAQKSLASSPEGSEEWVIIESQASRLEELVVDQVKSGRRESLEDRTLEDDDKQITSELSSAGSEFTEGWIPRDESLGEKPPATEESCGFQPAGDEEVASETVGSEDTVEGTATFPVNSERGTVVAAAEEREITPSPPEPVDPEEIASTDRFDRESVSSTSKQTVHESITIVSSFVHISAKDSKEELAEPQHVSESNSFKPDFPVPEPLLDTSVEKPRFASPVEDETKSNILFQEDGQGGSRTGSRKDDGKEFEPVSPMADQKEMTDSQLGQHELKTHSPMDDPEKQTGTETSSSMDDPKKCLESKTDFSLDDQEKHEEIKTHSPIDDPEKHLETKTSSSMDDQEKCLESKTSSSLDDQEKQEAIKTHSPIDDPEKHLETKTSSSPDDQEKHEEIKTHSPKRDQNFTPIHVVTSELKSKMDAERELEPTCPGEEHGVGANTARHEDSTQISEDEGKVESKSDSPVVMGELQSVSERDEDRAISRFDDIEAYTSESSCDGRERRKQPPLISSGGDGKDQWRCYPGRAGKKQRPYSLGGDEKELQTFYIAGDGRKQRPCSLGGEGKELQPFSLVKESQPCFLVDVGKEIKLRFPEQDKAEKSPTLASENEEPKLYSPDKDRKEFKSPPSGQNRGKSRASSPEDRKKFEAVFQGNDDNSHAESMSREPERESGADKSKPLFCQDVQPISDLAKSQDLPECDVFVSKKRSPEKKRDPSDQLFLAWGKSDPGSQPVLERCEEQGPALKPGLDGSELPPAAEVVSSSRSKPCLAGDEGAKPVRPSELEWLGMKKGSPERPSKPESMKPKKEASGVKPSTESPSLAEESGASLSAAKRRERQSDAGAYDMGSATLKDKISYFELKLGENTFPKKPFKATEHSAHFTEVGSPDSGCEVELTEAVTKAAAHDCALEDGEVKPPQETSKSPRKSPMKDVLGAAAASVNATQEPSSPRKKCSEESGKSQSTEAKQDLEERPIAAKQEALETAEQTKEHAPESLTKELHAQGDHKHTGTPAASTAHAEAEEDLKVPGKAGDSKIVLEEEKEQKKKPIQSSEADKEGLGSDTAEIIDSTLPSTSPESQSPQTQGENQLKSIDHMSEDSQEKPQYEPAKKSETIPASGVQTVKTEVSSKETPLVSETKTTVTTTQASSTLGSEAEVVSSSQTVVSEFVSSPSAVDGESKAGTATVTNNQSVTSETISTSTTTHITKSVKGGFSETRIEKRIIITGDADVDQDQALALAIKEVKQEHPDMLVTKAVVYKESEPTLEQKESESKENGSKA</sequence>
<feature type="region of interest" description="Disordered" evidence="4">
    <location>
        <begin position="780"/>
        <end position="1035"/>
    </location>
</feature>
<feature type="compositionally biased region" description="Basic and acidic residues" evidence="4">
    <location>
        <begin position="548"/>
        <end position="570"/>
    </location>
</feature>
<dbReference type="GeneTree" id="ENSGT00940000158442"/>
<dbReference type="PANTHER" id="PTHR23280">
    <property type="entry name" value="4.1 G PROTEIN"/>
    <property type="match status" value="1"/>
</dbReference>
<feature type="compositionally biased region" description="Basic and acidic residues" evidence="4">
    <location>
        <begin position="664"/>
        <end position="677"/>
    </location>
</feature>
<feature type="compositionally biased region" description="Basic and acidic residues" evidence="4">
    <location>
        <begin position="1210"/>
        <end position="1232"/>
    </location>
</feature>
<feature type="compositionally biased region" description="Basic and acidic residues" evidence="4">
    <location>
        <begin position="1094"/>
        <end position="1103"/>
    </location>
</feature>
<feature type="compositionally biased region" description="Basic and acidic residues" evidence="4">
    <location>
        <begin position="1172"/>
        <end position="1194"/>
    </location>
</feature>
<feature type="compositionally biased region" description="Basic and acidic residues" evidence="4">
    <location>
        <begin position="1152"/>
        <end position="1161"/>
    </location>
</feature>
<feature type="region of interest" description="Disordered" evidence="4">
    <location>
        <begin position="224"/>
        <end position="360"/>
    </location>
</feature>
<dbReference type="GO" id="GO:0003779">
    <property type="term" value="F:actin binding"/>
    <property type="evidence" value="ECO:0007669"/>
    <property type="project" value="InterPro"/>
</dbReference>
<evidence type="ECO:0000313" key="6">
    <source>
        <dbReference type="Ensembl" id="ENSCMIP00000037847.1"/>
    </source>
</evidence>
<feature type="compositionally biased region" description="Basic and acidic residues" evidence="4">
    <location>
        <begin position="578"/>
        <end position="594"/>
    </location>
</feature>
<feature type="compositionally biased region" description="Polar residues" evidence="4">
    <location>
        <begin position="347"/>
        <end position="360"/>
    </location>
</feature>
<dbReference type="InterPro" id="IPR007477">
    <property type="entry name" value="SAB_dom"/>
</dbReference>
<feature type="region of interest" description="Disordered" evidence="4">
    <location>
        <begin position="1094"/>
        <end position="1339"/>
    </location>
</feature>
<feature type="compositionally biased region" description="Basic and acidic residues" evidence="4">
    <location>
        <begin position="606"/>
        <end position="651"/>
    </location>
</feature>
<reference evidence="7" key="3">
    <citation type="journal article" date="2014" name="Nature">
        <title>Elephant shark genome provides unique insights into gnathostome evolution.</title>
        <authorList>
            <consortium name="International Elephant Shark Genome Sequencing Consortium"/>
            <person name="Venkatesh B."/>
            <person name="Lee A.P."/>
            <person name="Ravi V."/>
            <person name="Maurya A.K."/>
            <person name="Lian M.M."/>
            <person name="Swann J.B."/>
            <person name="Ohta Y."/>
            <person name="Flajnik M.F."/>
            <person name="Sutoh Y."/>
            <person name="Kasahara M."/>
            <person name="Hoon S."/>
            <person name="Gangu V."/>
            <person name="Roy S.W."/>
            <person name="Irimia M."/>
            <person name="Korzh V."/>
            <person name="Kondrychyn I."/>
            <person name="Lim Z.W."/>
            <person name="Tay B.H."/>
            <person name="Tohari S."/>
            <person name="Kong K.W."/>
            <person name="Ho S."/>
            <person name="Lorente-Galdos B."/>
            <person name="Quilez J."/>
            <person name="Marques-Bonet T."/>
            <person name="Raney B.J."/>
            <person name="Ingham P.W."/>
            <person name="Tay A."/>
            <person name="Hillier L.W."/>
            <person name="Minx P."/>
            <person name="Boehm T."/>
            <person name="Wilson R.K."/>
            <person name="Brenner S."/>
            <person name="Warren W.C."/>
        </authorList>
    </citation>
    <scope>NUCLEOTIDE SEQUENCE [LARGE SCALE GENOMIC DNA]</scope>
</reference>
<feature type="compositionally biased region" description="Low complexity" evidence="4">
    <location>
        <begin position="1317"/>
        <end position="1339"/>
    </location>
</feature>
<feature type="compositionally biased region" description="Basic and acidic residues" evidence="4">
    <location>
        <begin position="844"/>
        <end position="865"/>
    </location>
</feature>
<evidence type="ECO:0000256" key="3">
    <source>
        <dbReference type="ARBA" id="ARBA00023212"/>
    </source>
</evidence>
<feature type="compositionally biased region" description="Low complexity" evidence="4">
    <location>
        <begin position="1376"/>
        <end position="1388"/>
    </location>
</feature>
<comment type="subcellular location">
    <subcellularLocation>
        <location evidence="1">Cytoplasm</location>
        <location evidence="1">Cytoskeleton</location>
    </subcellularLocation>
</comment>
<evidence type="ECO:0000256" key="2">
    <source>
        <dbReference type="ARBA" id="ARBA00022490"/>
    </source>
</evidence>
<dbReference type="InParanoid" id="A0A4W3J6U3"/>
<evidence type="ECO:0000313" key="7">
    <source>
        <dbReference type="Proteomes" id="UP000314986"/>
    </source>
</evidence>
<feature type="compositionally biased region" description="Basic and acidic residues" evidence="4">
    <location>
        <begin position="1277"/>
        <end position="1298"/>
    </location>
</feature>
<dbReference type="GO" id="GO:0005886">
    <property type="term" value="C:plasma membrane"/>
    <property type="evidence" value="ECO:0007669"/>
    <property type="project" value="TreeGrafter"/>
</dbReference>
<organism evidence="6 7">
    <name type="scientific">Callorhinchus milii</name>
    <name type="common">Ghost shark</name>
    <dbReference type="NCBI Taxonomy" id="7868"/>
    <lineage>
        <taxon>Eukaryota</taxon>
        <taxon>Metazoa</taxon>
        <taxon>Chordata</taxon>
        <taxon>Craniata</taxon>
        <taxon>Vertebrata</taxon>
        <taxon>Chondrichthyes</taxon>
        <taxon>Holocephali</taxon>
        <taxon>Chimaeriformes</taxon>
        <taxon>Callorhinchidae</taxon>
        <taxon>Callorhinchus</taxon>
    </lineage>
</organism>
<dbReference type="GO" id="GO:0031032">
    <property type="term" value="P:actomyosin structure organization"/>
    <property type="evidence" value="ECO:0007669"/>
    <property type="project" value="TreeGrafter"/>
</dbReference>
<accession>A0A4W3J6U3</accession>
<feature type="compositionally biased region" description="Low complexity" evidence="4">
    <location>
        <begin position="1004"/>
        <end position="1018"/>
    </location>
</feature>
<dbReference type="GO" id="GO:0005856">
    <property type="term" value="C:cytoskeleton"/>
    <property type="evidence" value="ECO:0007669"/>
    <property type="project" value="UniProtKB-SubCell"/>
</dbReference>
<dbReference type="STRING" id="7868.ENSCMIP00000037847"/>
<feature type="compositionally biased region" description="Low complexity" evidence="4">
    <location>
        <begin position="1255"/>
        <end position="1270"/>
    </location>
</feature>
<feature type="compositionally biased region" description="Basic and acidic residues" evidence="4">
    <location>
        <begin position="780"/>
        <end position="789"/>
    </location>
</feature>